<dbReference type="InterPro" id="IPR011032">
    <property type="entry name" value="GroES-like_sf"/>
</dbReference>
<evidence type="ECO:0000256" key="10">
    <source>
        <dbReference type="ARBA" id="ARBA00049317"/>
    </source>
</evidence>
<evidence type="ECO:0000313" key="15">
    <source>
        <dbReference type="Proteomes" id="UP000765509"/>
    </source>
</evidence>
<reference evidence="14" key="1">
    <citation type="submission" date="2021-03" db="EMBL/GenBank/DDBJ databases">
        <title>Draft genome sequence of rust myrtle Austropuccinia psidii MF-1, a brazilian biotype.</title>
        <authorList>
            <person name="Quecine M.C."/>
            <person name="Pachon D.M.R."/>
            <person name="Bonatelli M.L."/>
            <person name="Correr F.H."/>
            <person name="Franceschini L.M."/>
            <person name="Leite T.F."/>
            <person name="Margarido G.R.A."/>
            <person name="Almeida C.A."/>
            <person name="Ferrarezi J.A."/>
            <person name="Labate C.A."/>
        </authorList>
    </citation>
    <scope>NUCLEOTIDE SEQUENCE</scope>
    <source>
        <strain evidence="14">MF-1</strain>
    </source>
</reference>
<dbReference type="InterPro" id="IPR036291">
    <property type="entry name" value="NAD(P)-bd_dom_sf"/>
</dbReference>
<proteinExistence type="inferred from homology"/>
<dbReference type="Pfam" id="PF08240">
    <property type="entry name" value="ADH_N"/>
    <property type="match status" value="1"/>
</dbReference>
<dbReference type="Pfam" id="PF00107">
    <property type="entry name" value="ADH_zinc_N"/>
    <property type="match status" value="1"/>
</dbReference>
<dbReference type="SUPFAM" id="SSF51735">
    <property type="entry name" value="NAD(P)-binding Rossmann-fold domains"/>
    <property type="match status" value="1"/>
</dbReference>
<keyword evidence="5 11" id="KW-0862">Zinc</keyword>
<evidence type="ECO:0000256" key="1">
    <source>
        <dbReference type="ARBA" id="ARBA00001947"/>
    </source>
</evidence>
<dbReference type="PROSITE" id="PS00059">
    <property type="entry name" value="ADH_ZINC"/>
    <property type="match status" value="1"/>
</dbReference>
<evidence type="ECO:0000256" key="11">
    <source>
        <dbReference type="RuleBase" id="RU361277"/>
    </source>
</evidence>
<dbReference type="GO" id="GO:0003939">
    <property type="term" value="F:L-iditol 2-dehydrogenase (NAD+) activity"/>
    <property type="evidence" value="ECO:0007669"/>
    <property type="project" value="TreeGrafter"/>
</dbReference>
<evidence type="ECO:0000259" key="13">
    <source>
        <dbReference type="Pfam" id="PF08240"/>
    </source>
</evidence>
<dbReference type="SUPFAM" id="SSF50129">
    <property type="entry name" value="GroES-like"/>
    <property type="match status" value="1"/>
</dbReference>
<dbReference type="GO" id="GO:0006062">
    <property type="term" value="P:sorbitol catabolic process"/>
    <property type="evidence" value="ECO:0007669"/>
    <property type="project" value="TreeGrafter"/>
</dbReference>
<dbReference type="FunFam" id="3.40.50.720:FF:000068">
    <property type="entry name" value="Sorbitol dehydrogenase"/>
    <property type="match status" value="1"/>
</dbReference>
<comment type="caution">
    <text evidence="14">The sequence shown here is derived from an EMBL/GenBank/DDBJ whole genome shotgun (WGS) entry which is preliminary data.</text>
</comment>
<protein>
    <recommendedName>
        <fullName evidence="9">L-arabinitol 4-dehydrogenase</fullName>
        <ecNumber evidence="8">1.1.1.12</ecNumber>
    </recommendedName>
</protein>
<dbReference type="GO" id="GO:0008270">
    <property type="term" value="F:zinc ion binding"/>
    <property type="evidence" value="ECO:0007669"/>
    <property type="project" value="InterPro"/>
</dbReference>
<evidence type="ECO:0000313" key="14">
    <source>
        <dbReference type="EMBL" id="MBW0515676.1"/>
    </source>
</evidence>
<dbReference type="InterPro" id="IPR045306">
    <property type="entry name" value="SDH-like"/>
</dbReference>
<evidence type="ECO:0000256" key="5">
    <source>
        <dbReference type="ARBA" id="ARBA00022833"/>
    </source>
</evidence>
<dbReference type="EC" id="1.1.1.12" evidence="8"/>
<dbReference type="EMBL" id="AVOT02024772">
    <property type="protein sequence ID" value="MBW0515676.1"/>
    <property type="molecule type" value="Genomic_DNA"/>
</dbReference>
<evidence type="ECO:0000256" key="7">
    <source>
        <dbReference type="ARBA" id="ARBA00023027"/>
    </source>
</evidence>
<evidence type="ECO:0000256" key="9">
    <source>
        <dbReference type="ARBA" id="ARBA00039783"/>
    </source>
</evidence>
<gene>
    <name evidence="14" type="ORF">O181_055391</name>
</gene>
<keyword evidence="4 11" id="KW-0479">Metal-binding</keyword>
<dbReference type="GO" id="GO:0050019">
    <property type="term" value="F:L-arabinitol 4-dehydrogenase activity"/>
    <property type="evidence" value="ECO:0007669"/>
    <property type="project" value="UniProtKB-EC"/>
</dbReference>
<feature type="domain" description="Alcohol dehydrogenase-like N-terminal" evidence="13">
    <location>
        <begin position="73"/>
        <end position="188"/>
    </location>
</feature>
<sequence length="402" mass="44102">MNDLKLDALNDPIFNSINPKLYDPKLVLDSNQFKILKKPDEIPNDNLKINIGCFYNHKKELHLAQKPIPKIFPGQVLLHIRATGICGSDVHFWKHSRVGETMVVRDECGGGHESAGEVIEVGEGVTNLKVGDRVAIEAGIPCSKPTCEMCLTGRYNACPDVVFFSTPPFHGLLTRFHAHPACWLHKLPPTISYEEGALLEPLVVALAGVERAGVKLGDPVLICGAGPIGLITLLACRAAGASPIAITDLSDHRLRFAKKVVPSVLTYKVPLDMPQREIAEQIQNMMGLKPLVAMECTGFESSIKTAIYSVKFGGKVFVIGVGKDEQTFPFMHMSANEIDLQFQFRYANQYPKAIRLVASGLIDLKPLVTHRFPLERSVEAFETAADLNSGSIKVQILDEKTA</sequence>
<comment type="cofactor">
    <cofactor evidence="1 11">
        <name>Zn(2+)</name>
        <dbReference type="ChEBI" id="CHEBI:29105"/>
    </cofactor>
</comment>
<dbReference type="PANTHER" id="PTHR43161">
    <property type="entry name" value="SORBITOL DEHYDROGENASE"/>
    <property type="match status" value="1"/>
</dbReference>
<evidence type="ECO:0000259" key="12">
    <source>
        <dbReference type="Pfam" id="PF00107"/>
    </source>
</evidence>
<dbReference type="InterPro" id="IPR013154">
    <property type="entry name" value="ADH-like_N"/>
</dbReference>
<feature type="domain" description="Alcohol dehydrogenase-like C-terminal" evidence="12">
    <location>
        <begin position="227"/>
        <end position="358"/>
    </location>
</feature>
<dbReference type="OrthoDB" id="2148442at2759"/>
<keyword evidence="6" id="KW-0560">Oxidoreductase</keyword>
<evidence type="ECO:0000256" key="6">
    <source>
        <dbReference type="ARBA" id="ARBA00023002"/>
    </source>
</evidence>
<dbReference type="Proteomes" id="UP000765509">
    <property type="component" value="Unassembled WGS sequence"/>
</dbReference>
<organism evidence="14 15">
    <name type="scientific">Austropuccinia psidii MF-1</name>
    <dbReference type="NCBI Taxonomy" id="1389203"/>
    <lineage>
        <taxon>Eukaryota</taxon>
        <taxon>Fungi</taxon>
        <taxon>Dikarya</taxon>
        <taxon>Basidiomycota</taxon>
        <taxon>Pucciniomycotina</taxon>
        <taxon>Pucciniomycetes</taxon>
        <taxon>Pucciniales</taxon>
        <taxon>Sphaerophragmiaceae</taxon>
        <taxon>Austropuccinia</taxon>
    </lineage>
</organism>
<dbReference type="InterPro" id="IPR013149">
    <property type="entry name" value="ADH-like_C"/>
</dbReference>
<comment type="catalytic activity">
    <reaction evidence="10">
        <text>L-arabinitol + NAD(+) = L-xylulose + NADH + H(+)</text>
        <dbReference type="Rhea" id="RHEA:16381"/>
        <dbReference type="ChEBI" id="CHEBI:15378"/>
        <dbReference type="ChEBI" id="CHEBI:17399"/>
        <dbReference type="ChEBI" id="CHEBI:18403"/>
        <dbReference type="ChEBI" id="CHEBI:57540"/>
        <dbReference type="ChEBI" id="CHEBI:57945"/>
        <dbReference type="EC" id="1.1.1.12"/>
    </reaction>
</comment>
<evidence type="ECO:0000256" key="3">
    <source>
        <dbReference type="ARBA" id="ARBA00011881"/>
    </source>
</evidence>
<evidence type="ECO:0000256" key="8">
    <source>
        <dbReference type="ARBA" id="ARBA00038954"/>
    </source>
</evidence>
<dbReference type="AlphaFoldDB" id="A0A9Q3EB97"/>
<dbReference type="InterPro" id="IPR002328">
    <property type="entry name" value="ADH_Zn_CS"/>
</dbReference>
<dbReference type="Gene3D" id="3.90.180.10">
    <property type="entry name" value="Medium-chain alcohol dehydrogenases, catalytic domain"/>
    <property type="match status" value="1"/>
</dbReference>
<accession>A0A9Q3EB97</accession>
<name>A0A9Q3EB97_9BASI</name>
<evidence type="ECO:0000256" key="2">
    <source>
        <dbReference type="ARBA" id="ARBA00008072"/>
    </source>
</evidence>
<comment type="subunit">
    <text evidence="3">Homotetramer.</text>
</comment>
<dbReference type="CDD" id="cd05285">
    <property type="entry name" value="sorbitol_DH"/>
    <property type="match status" value="1"/>
</dbReference>
<keyword evidence="7" id="KW-0520">NAD</keyword>
<dbReference type="Gene3D" id="3.40.50.720">
    <property type="entry name" value="NAD(P)-binding Rossmann-like Domain"/>
    <property type="match status" value="1"/>
</dbReference>
<comment type="similarity">
    <text evidence="2 11">Belongs to the zinc-containing alcohol dehydrogenase family.</text>
</comment>
<keyword evidence="15" id="KW-1185">Reference proteome</keyword>
<evidence type="ECO:0000256" key="4">
    <source>
        <dbReference type="ARBA" id="ARBA00022723"/>
    </source>
</evidence>
<dbReference type="PANTHER" id="PTHR43161:SF12">
    <property type="entry name" value="L-ARABINITOL 4-DEHYDROGENASE"/>
    <property type="match status" value="1"/>
</dbReference>